<dbReference type="EMBL" id="JARULN010000004">
    <property type="protein sequence ID" value="MDG5753749.1"/>
    <property type="molecule type" value="Genomic_DNA"/>
</dbReference>
<sequence>MTQTSIQTILETLTNTRDKVVKEVASLHDTQLNAKPKREKWSIAQNLHHLHLVEQAVTSAITYALHKTERVQVTLKPVQATLNRAYKREAPEQMKPTDTIMKQDEIQDLLQTSRRELLHVIHSVTDERDLFEKAAKHPVFGEINVQQWLEFLDYHEKRHLAQIQEAKRALHS</sequence>
<dbReference type="Proteomes" id="UP001218246">
    <property type="component" value="Unassembled WGS sequence"/>
</dbReference>
<name>A0ABT6H2X4_9BACI</name>
<organism evidence="2 3">
    <name type="scientific">Ectobacillus antri</name>
    <dbReference type="NCBI Taxonomy" id="2486280"/>
    <lineage>
        <taxon>Bacteria</taxon>
        <taxon>Bacillati</taxon>
        <taxon>Bacillota</taxon>
        <taxon>Bacilli</taxon>
        <taxon>Bacillales</taxon>
        <taxon>Bacillaceae</taxon>
        <taxon>Ectobacillus</taxon>
    </lineage>
</organism>
<dbReference type="Gene3D" id="1.20.120.450">
    <property type="entry name" value="dinb family like domain"/>
    <property type="match status" value="1"/>
</dbReference>
<keyword evidence="3" id="KW-1185">Reference proteome</keyword>
<dbReference type="SUPFAM" id="SSF109854">
    <property type="entry name" value="DinB/YfiT-like putative metalloenzymes"/>
    <property type="match status" value="1"/>
</dbReference>
<evidence type="ECO:0000313" key="2">
    <source>
        <dbReference type="EMBL" id="MDG5753749.1"/>
    </source>
</evidence>
<evidence type="ECO:0000259" key="1">
    <source>
        <dbReference type="Pfam" id="PF12867"/>
    </source>
</evidence>
<feature type="domain" description="DinB-like" evidence="1">
    <location>
        <begin position="13"/>
        <end position="163"/>
    </location>
</feature>
<dbReference type="InterPro" id="IPR034660">
    <property type="entry name" value="DinB/YfiT-like"/>
</dbReference>
<dbReference type="Pfam" id="PF12867">
    <property type="entry name" value="DinB_2"/>
    <property type="match status" value="1"/>
</dbReference>
<dbReference type="InterPro" id="IPR024775">
    <property type="entry name" value="DinB-like"/>
</dbReference>
<dbReference type="RefSeq" id="WP_124562861.1">
    <property type="nucleotide sequence ID" value="NZ_JARRRY010000009.1"/>
</dbReference>
<evidence type="ECO:0000313" key="3">
    <source>
        <dbReference type="Proteomes" id="UP001218246"/>
    </source>
</evidence>
<gene>
    <name evidence="2" type="ORF">P6P90_07155</name>
</gene>
<comment type="caution">
    <text evidence="2">The sequence shown here is derived from an EMBL/GenBank/DDBJ whole genome shotgun (WGS) entry which is preliminary data.</text>
</comment>
<reference evidence="2 3" key="1">
    <citation type="submission" date="2023-04" db="EMBL/GenBank/DDBJ databases">
        <title>Ectobacillus antri isolated from activated sludge.</title>
        <authorList>
            <person name="Yan P."/>
            <person name="Liu X."/>
        </authorList>
    </citation>
    <scope>NUCLEOTIDE SEQUENCE [LARGE SCALE GENOMIC DNA]</scope>
    <source>
        <strain evidence="2 3">C18H</strain>
    </source>
</reference>
<protein>
    <submittedName>
        <fullName evidence="2">DinB family protein</fullName>
    </submittedName>
</protein>
<accession>A0ABT6H2X4</accession>
<proteinExistence type="predicted"/>